<dbReference type="InterPro" id="IPR004873">
    <property type="entry name" value="BURP_dom"/>
</dbReference>
<dbReference type="PROSITE" id="PS51277">
    <property type="entry name" value="BURP"/>
    <property type="match status" value="1"/>
</dbReference>
<organism evidence="3">
    <name type="scientific">Picea sitchensis</name>
    <name type="common">Sitka spruce</name>
    <name type="synonym">Pinus sitchensis</name>
    <dbReference type="NCBI Taxonomy" id="3332"/>
    <lineage>
        <taxon>Eukaryota</taxon>
        <taxon>Viridiplantae</taxon>
        <taxon>Streptophyta</taxon>
        <taxon>Embryophyta</taxon>
        <taxon>Tracheophyta</taxon>
        <taxon>Spermatophyta</taxon>
        <taxon>Pinopsida</taxon>
        <taxon>Pinidae</taxon>
        <taxon>Conifers I</taxon>
        <taxon>Pinales</taxon>
        <taxon>Pinaceae</taxon>
        <taxon>Picea</taxon>
    </lineage>
</organism>
<dbReference type="EMBL" id="EF086767">
    <property type="protein sequence ID" value="ABK26023.1"/>
    <property type="molecule type" value="mRNA"/>
</dbReference>
<dbReference type="PANTHER" id="PTHR31236:SF2">
    <property type="entry name" value="BURP DOMAIN PROTEIN RD22"/>
    <property type="match status" value="1"/>
</dbReference>
<evidence type="ECO:0000256" key="1">
    <source>
        <dbReference type="SAM" id="SignalP"/>
    </source>
</evidence>
<dbReference type="SMART" id="SM01045">
    <property type="entry name" value="BURP"/>
    <property type="match status" value="1"/>
</dbReference>
<dbReference type="PANTHER" id="PTHR31236">
    <property type="entry name" value="BURP DOMAIN PROTEIN USPL1-LIKE"/>
    <property type="match status" value="1"/>
</dbReference>
<feature type="chain" id="PRO_5002739230" description="BURP domain-containing protein" evidence="1">
    <location>
        <begin position="20"/>
        <end position="366"/>
    </location>
</feature>
<evidence type="ECO:0000259" key="2">
    <source>
        <dbReference type="PROSITE" id="PS51277"/>
    </source>
</evidence>
<keyword evidence="1" id="KW-0732">Signal</keyword>
<sequence length="366" mass="39786">MRFSTALVVLLFVAVAVQAKSSTSPTLTYWHRKLPWTPIPDALRELISPLSLQKTSELLDAMREGKQVSMGEAALTPKFGRKGGRDSDGVANDDDIVTVVYNGAANDDDIVTVAYDGVADDDDTISVAYDGVADGDDIIANPSLSAMFFLEKDLHTGTKLTLYSRLLNRSSPDSRIFFLPRPLAEAIPFSSHKLSVALEKLEISEGSDTALVMKQTLKVCENPTASGESRYCATSLESMIDYATSTLETSRLNVLETNVPCNVESQQYTITGLPFQSKSGLKSVVCHRQKYAHAVYYCHETQHTTTARVSLKGEDGSSGEGVAVCHSDTSGWNPKHLAFKMLNVKPGGSPICHFMLDGNVLWLPAN</sequence>
<feature type="domain" description="BURP" evidence="2">
    <location>
        <begin position="148"/>
        <end position="365"/>
    </location>
</feature>
<protein>
    <recommendedName>
        <fullName evidence="2">BURP domain-containing protein</fullName>
    </recommendedName>
</protein>
<feature type="signal peptide" evidence="1">
    <location>
        <begin position="1"/>
        <end position="19"/>
    </location>
</feature>
<name>A9NZG2_PICSI</name>
<evidence type="ECO:0000313" key="3">
    <source>
        <dbReference type="EMBL" id="ABK26023.1"/>
    </source>
</evidence>
<reference evidence="3" key="1">
    <citation type="journal article" date="2008" name="BMC Genomics">
        <title>A conifer genomics resource of 200,000 spruce (Picea spp.) ESTs and 6,464 high-quality, sequence-finished full-length cDNAs for Sitka spruce (Picea sitchensis).</title>
        <authorList>
            <person name="Ralph S.G."/>
            <person name="Chun H.J."/>
            <person name="Kolosova N."/>
            <person name="Cooper D."/>
            <person name="Oddy C."/>
            <person name="Ritland C.E."/>
            <person name="Kirkpatrick R."/>
            <person name="Moore R."/>
            <person name="Barber S."/>
            <person name="Holt R.A."/>
            <person name="Jones S.J."/>
            <person name="Marra M.A."/>
            <person name="Douglas C.J."/>
            <person name="Ritland K."/>
            <person name="Bohlmann J."/>
        </authorList>
    </citation>
    <scope>NUCLEOTIDE SEQUENCE</scope>
    <source>
        <tissue evidence="3">Bark</tissue>
    </source>
</reference>
<proteinExistence type="evidence at transcript level"/>
<dbReference type="AlphaFoldDB" id="A9NZG2"/>
<accession>A9NZG2</accession>
<dbReference type="InterPro" id="IPR044816">
    <property type="entry name" value="BURP"/>
</dbReference>
<dbReference type="Pfam" id="PF03181">
    <property type="entry name" value="BURP"/>
    <property type="match status" value="1"/>
</dbReference>